<dbReference type="EC" id="2.1.1.182" evidence="5"/>
<comment type="subcellular location">
    <subcellularLocation>
        <location evidence="5">Cytoplasm</location>
    </subcellularLocation>
</comment>
<dbReference type="HAMAP" id="MF_00607">
    <property type="entry name" value="16SrRNA_methyltr_A"/>
    <property type="match status" value="1"/>
</dbReference>
<evidence type="ECO:0000256" key="6">
    <source>
        <dbReference type="PROSITE-ProRule" id="PRU01026"/>
    </source>
</evidence>
<evidence type="ECO:0000259" key="7">
    <source>
        <dbReference type="SMART" id="SM00650"/>
    </source>
</evidence>
<keyword evidence="5" id="KW-0963">Cytoplasm</keyword>
<dbReference type="PROSITE" id="PS01131">
    <property type="entry name" value="RRNA_A_DIMETH"/>
    <property type="match status" value="1"/>
</dbReference>
<gene>
    <name evidence="5 8" type="primary">rsmA</name>
    <name evidence="5" type="synonym">ksgA</name>
    <name evidence="8" type="ORF">KY465_15600</name>
</gene>
<keyword evidence="1 5" id="KW-0698">rRNA processing</keyword>
<dbReference type="InterPro" id="IPR011530">
    <property type="entry name" value="rRNA_adenine_dimethylase"/>
</dbReference>
<feature type="binding site" evidence="5 6">
    <location>
        <position position="31"/>
    </location>
    <ligand>
        <name>S-adenosyl-L-methionine</name>
        <dbReference type="ChEBI" id="CHEBI:59789"/>
    </ligand>
</feature>
<comment type="function">
    <text evidence="5">Specifically dimethylates two adjacent adenosines (A1518 and A1519) in the loop of a conserved hairpin near the 3'-end of 16S rRNA in the 30S particle. May play a critical role in biogenesis of 30S subunits.</text>
</comment>
<evidence type="ECO:0000313" key="8">
    <source>
        <dbReference type="EMBL" id="MBW3098709.1"/>
    </source>
</evidence>
<evidence type="ECO:0000256" key="5">
    <source>
        <dbReference type="HAMAP-Rule" id="MF_00607"/>
    </source>
</evidence>
<dbReference type="PANTHER" id="PTHR11727:SF7">
    <property type="entry name" value="DIMETHYLADENOSINE TRANSFERASE-RELATED"/>
    <property type="match status" value="1"/>
</dbReference>
<keyword evidence="5 6" id="KW-0694">RNA-binding</keyword>
<feature type="domain" description="Ribosomal RNA adenine methylase transferase N-terminal" evidence="7">
    <location>
        <begin position="36"/>
        <end position="219"/>
    </location>
</feature>
<dbReference type="PANTHER" id="PTHR11727">
    <property type="entry name" value="DIMETHYLADENOSINE TRANSFERASE"/>
    <property type="match status" value="1"/>
</dbReference>
<organism evidence="8 9">
    <name type="scientific">Pseudohoeflea coraliihabitans</name>
    <dbReference type="NCBI Taxonomy" id="2860393"/>
    <lineage>
        <taxon>Bacteria</taxon>
        <taxon>Pseudomonadati</taxon>
        <taxon>Pseudomonadota</taxon>
        <taxon>Alphaproteobacteria</taxon>
        <taxon>Hyphomicrobiales</taxon>
        <taxon>Rhizobiaceae</taxon>
        <taxon>Pseudohoeflea</taxon>
    </lineage>
</organism>
<keyword evidence="9" id="KW-1185">Reference proteome</keyword>
<proteinExistence type="inferred from homology"/>
<dbReference type="NCBIfam" id="TIGR00755">
    <property type="entry name" value="ksgA"/>
    <property type="match status" value="1"/>
</dbReference>
<feature type="binding site" evidence="5 6">
    <location>
        <position position="104"/>
    </location>
    <ligand>
        <name>S-adenosyl-L-methionine</name>
        <dbReference type="ChEBI" id="CHEBI:59789"/>
    </ligand>
</feature>
<dbReference type="InterPro" id="IPR001737">
    <property type="entry name" value="KsgA/Erm"/>
</dbReference>
<dbReference type="CDD" id="cd02440">
    <property type="entry name" value="AdoMet_MTases"/>
    <property type="match status" value="1"/>
</dbReference>
<dbReference type="GO" id="GO:0052908">
    <property type="term" value="F:16S rRNA (adenine(1518)-N(6)/adenine(1519)-N(6))-dimethyltransferase activity"/>
    <property type="evidence" value="ECO:0007669"/>
    <property type="project" value="UniProtKB-EC"/>
</dbReference>
<protein>
    <recommendedName>
        <fullName evidence="5">Ribosomal RNA small subunit methyltransferase A</fullName>
        <ecNumber evidence="5">2.1.1.182</ecNumber>
    </recommendedName>
    <alternativeName>
        <fullName evidence="5">16S rRNA (adenine(1518)-N(6)/adenine(1519)-N(6))-dimethyltransferase</fullName>
    </alternativeName>
    <alternativeName>
        <fullName evidence="5">16S rRNA dimethyladenosine transferase</fullName>
    </alternativeName>
    <alternativeName>
        <fullName evidence="5">16S rRNA dimethylase</fullName>
    </alternativeName>
    <alternativeName>
        <fullName evidence="5">S-adenosylmethionine-6-N', N'-adenosyl(rRNA) dimethyltransferase</fullName>
    </alternativeName>
</protein>
<comment type="catalytic activity">
    <reaction evidence="5">
        <text>adenosine(1518)/adenosine(1519) in 16S rRNA + 4 S-adenosyl-L-methionine = N(6)-dimethyladenosine(1518)/N(6)-dimethyladenosine(1519) in 16S rRNA + 4 S-adenosyl-L-homocysteine + 4 H(+)</text>
        <dbReference type="Rhea" id="RHEA:19609"/>
        <dbReference type="Rhea" id="RHEA-COMP:10232"/>
        <dbReference type="Rhea" id="RHEA-COMP:10233"/>
        <dbReference type="ChEBI" id="CHEBI:15378"/>
        <dbReference type="ChEBI" id="CHEBI:57856"/>
        <dbReference type="ChEBI" id="CHEBI:59789"/>
        <dbReference type="ChEBI" id="CHEBI:74411"/>
        <dbReference type="ChEBI" id="CHEBI:74493"/>
        <dbReference type="EC" id="2.1.1.182"/>
    </reaction>
</comment>
<dbReference type="SMART" id="SM00650">
    <property type="entry name" value="rADc"/>
    <property type="match status" value="1"/>
</dbReference>
<feature type="binding site" evidence="5 6">
    <location>
        <position position="56"/>
    </location>
    <ligand>
        <name>S-adenosyl-L-methionine</name>
        <dbReference type="ChEBI" id="CHEBI:59789"/>
    </ligand>
</feature>
<evidence type="ECO:0000256" key="2">
    <source>
        <dbReference type="ARBA" id="ARBA00022603"/>
    </source>
</evidence>
<comment type="caution">
    <text evidence="8">The sequence shown here is derived from an EMBL/GenBank/DDBJ whole genome shotgun (WGS) entry which is preliminary data.</text>
</comment>
<dbReference type="InterPro" id="IPR020598">
    <property type="entry name" value="rRNA_Ade_methylase_Trfase_N"/>
</dbReference>
<evidence type="ECO:0000256" key="1">
    <source>
        <dbReference type="ARBA" id="ARBA00022552"/>
    </source>
</evidence>
<evidence type="ECO:0000256" key="4">
    <source>
        <dbReference type="ARBA" id="ARBA00022691"/>
    </source>
</evidence>
<evidence type="ECO:0000256" key="3">
    <source>
        <dbReference type="ARBA" id="ARBA00022679"/>
    </source>
</evidence>
<dbReference type="Pfam" id="PF00398">
    <property type="entry name" value="RrnaAD"/>
    <property type="match status" value="1"/>
</dbReference>
<feature type="binding site" evidence="5 6">
    <location>
        <position position="78"/>
    </location>
    <ligand>
        <name>S-adenosyl-L-methionine</name>
        <dbReference type="ChEBI" id="CHEBI:59789"/>
    </ligand>
</feature>
<accession>A0ABS6WRW7</accession>
<evidence type="ECO:0000313" key="9">
    <source>
        <dbReference type="Proteomes" id="UP001430804"/>
    </source>
</evidence>
<dbReference type="Proteomes" id="UP001430804">
    <property type="component" value="Unassembled WGS sequence"/>
</dbReference>
<dbReference type="RefSeq" id="WP_219203031.1">
    <property type="nucleotide sequence ID" value="NZ_JAHWQX010000004.1"/>
</dbReference>
<feature type="binding site" evidence="5 6">
    <location>
        <position position="131"/>
    </location>
    <ligand>
        <name>S-adenosyl-L-methionine</name>
        <dbReference type="ChEBI" id="CHEBI:59789"/>
    </ligand>
</feature>
<keyword evidence="3 5" id="KW-0808">Transferase</keyword>
<name>A0ABS6WRW7_9HYPH</name>
<sequence>MSLAFDGLPPLREVAAAHGLTAVKALGQNFLFDLNLTQKIARSAGPLAGALVIEIGPGPGGLTRALLAEGAERVIAIERDRRCLPALGEIAAHYPGRLEIIEADALSTDLAALAAARSGGEDDLPVKIVANLPYNIGTQLLLNWLTADAGTPFWSSMTLMFQKEVGQRIVAAAGDKHYGRLGVLAGWLTHAEILFDISPQAFHPPPKVTSSVVHLEPRRERLPCQLASLERITQAAFGQRRKMLRQSLKPVGGERLLNAAEIDPQRRAETLSIAEFCTLARCLDAQAGTSG</sequence>
<reference evidence="8" key="1">
    <citation type="submission" date="2021-07" db="EMBL/GenBank/DDBJ databases">
        <title>Pseudohoeflea marina sp. nov. a polyhydroxyalcanoate-producing bacterium.</title>
        <authorList>
            <person name="Zheng W."/>
            <person name="Yu S."/>
            <person name="Huang Y."/>
        </authorList>
    </citation>
    <scope>NUCLEOTIDE SEQUENCE</scope>
    <source>
        <strain evidence="8">DP4N28-3</strain>
    </source>
</reference>
<comment type="similarity">
    <text evidence="5">Belongs to the class I-like SAM-binding methyltransferase superfamily. rRNA adenine N(6)-methyltransferase family. RsmA subfamily.</text>
</comment>
<feature type="binding site" evidence="5 6">
    <location>
        <position position="29"/>
    </location>
    <ligand>
        <name>S-adenosyl-L-methionine</name>
        <dbReference type="ChEBI" id="CHEBI:59789"/>
    </ligand>
</feature>
<dbReference type="EMBL" id="JAHWQX010000004">
    <property type="protein sequence ID" value="MBW3098709.1"/>
    <property type="molecule type" value="Genomic_DNA"/>
</dbReference>
<dbReference type="InterPro" id="IPR020596">
    <property type="entry name" value="rRNA_Ade_Mease_Trfase_CS"/>
</dbReference>
<keyword evidence="4 5" id="KW-0949">S-adenosyl-L-methionine</keyword>
<dbReference type="PROSITE" id="PS51689">
    <property type="entry name" value="SAM_RNA_A_N6_MT"/>
    <property type="match status" value="1"/>
</dbReference>
<keyword evidence="2 5" id="KW-0489">Methyltransferase</keyword>